<dbReference type="EMBL" id="LT907975">
    <property type="protein sequence ID" value="SOB59821.1"/>
    <property type="molecule type" value="Genomic_DNA"/>
</dbReference>
<organism evidence="1 2">
    <name type="scientific">Pseudodesulfovibrio profundus</name>
    <dbReference type="NCBI Taxonomy" id="57320"/>
    <lineage>
        <taxon>Bacteria</taxon>
        <taxon>Pseudomonadati</taxon>
        <taxon>Thermodesulfobacteriota</taxon>
        <taxon>Desulfovibrionia</taxon>
        <taxon>Desulfovibrionales</taxon>
        <taxon>Desulfovibrionaceae</taxon>
    </lineage>
</organism>
<protein>
    <submittedName>
        <fullName evidence="1">Uncharacterized protein</fullName>
    </submittedName>
</protein>
<keyword evidence="2" id="KW-1185">Reference proteome</keyword>
<accession>A0A2C8FBE9</accession>
<dbReference type="Proteomes" id="UP000219215">
    <property type="component" value="Chromosome DPRO"/>
</dbReference>
<name>A0A2C8FBE9_9BACT</name>
<proteinExistence type="predicted"/>
<reference evidence="2" key="1">
    <citation type="submission" date="2017-09" db="EMBL/GenBank/DDBJ databases">
        <authorList>
            <person name="Regsiter A."/>
            <person name="William W."/>
        </authorList>
    </citation>
    <scope>NUCLEOTIDE SEQUENCE [LARGE SCALE GENOMIC DNA]</scope>
    <source>
        <strain evidence="2">500-1</strain>
    </source>
</reference>
<dbReference type="AlphaFoldDB" id="A0A2C8FBE9"/>
<evidence type="ECO:0000313" key="2">
    <source>
        <dbReference type="Proteomes" id="UP000219215"/>
    </source>
</evidence>
<dbReference type="KEGG" id="pprf:DPRO_2911"/>
<evidence type="ECO:0000313" key="1">
    <source>
        <dbReference type="EMBL" id="SOB59821.1"/>
    </source>
</evidence>
<sequence length="92" mass="10304">MTTPGSFSISDSTHQKHPPAMVAISRLFVSIMTLSLSVACPRKTSPISNVISPMAGTIKRFRDMMLSFIAKNNFYYLYKIGLHWVCVKAIHN</sequence>
<gene>
    <name evidence="1" type="ORF">DPRO_2911</name>
</gene>